<sequence>MVRSSALKLARTSDSDVPEAEGDQDPPTFSQSQSPAAQTLTHSRPREPPPLERAVVSRTRFNISLPTPSPLPGAGKTSLGSEADQRGWSSPHGEPYRPLGRPELNLKFSPHLVHGVSPMLQNSQRMRVVEGGGGFGNGATGAGASSEKYKEVREASSTSNVGASIVTLVDQFVTSMTNRKRPSDERQLKLAHRLQANVDGFSPGRVRGLHRCKPFALEFAGDEPQHYHQTLLHGDASLLLLREAIEEGTRRLRSTRNGSNFLHLPPPEFHGLHELHEQYLRSRTIAPQPLMINRTNNGGPRTSPRILVGSKMSPRNTTHFHRDESVDYFDGDDGQTTWYLPYTTRQLQRSPHCRLPSLEEFRVRVRDEKEPLRPLRASSNTKAQSFSRRLRVSRASVSSTRSSMAPNIAGGDNSDDTSQPNAPALGKGAFSPLVMTIASSSLPPSAPPLHSIEKLQATIDTLEATKRQQSARLATTLEMIAQDRCECLTNKFRSLRVRSEAVEDLKRMREHSERNREERVLAVVSKTAVWYPELLRRLLAREGTPNVNSGVQLPLHAAELFIVQAVRRLTNDGCEFQSAQLFEVLLLLHRDDLELLQVQQLLEYLRNALHINHEEWIQFFAEHGLPEPTDIFADDRKDPQNSADGKTSFTAASTVRVAASMGKCRQIQSRRR</sequence>
<feature type="region of interest" description="Disordered" evidence="1">
    <location>
        <begin position="373"/>
        <end position="426"/>
    </location>
</feature>
<accession>A0A080Z559</accession>
<evidence type="ECO:0000313" key="2">
    <source>
        <dbReference type="EMBL" id="ETO61770.1"/>
    </source>
</evidence>
<feature type="region of interest" description="Disordered" evidence="1">
    <location>
        <begin position="630"/>
        <end position="649"/>
    </location>
</feature>
<comment type="caution">
    <text evidence="2">The sequence shown here is derived from an EMBL/GenBank/DDBJ whole genome shotgun (WGS) entry which is preliminary data.</text>
</comment>
<evidence type="ECO:0000313" key="3">
    <source>
        <dbReference type="Proteomes" id="UP000028582"/>
    </source>
</evidence>
<feature type="compositionally biased region" description="Low complexity" evidence="1">
    <location>
        <begin position="393"/>
        <end position="403"/>
    </location>
</feature>
<feature type="region of interest" description="Disordered" evidence="1">
    <location>
        <begin position="1"/>
        <end position="95"/>
    </location>
</feature>
<dbReference type="EMBL" id="ANJA01003727">
    <property type="protein sequence ID" value="ETO61770.1"/>
    <property type="molecule type" value="Genomic_DNA"/>
</dbReference>
<dbReference type="AlphaFoldDB" id="A0A080Z559"/>
<feature type="region of interest" description="Disordered" evidence="1">
    <location>
        <begin position="290"/>
        <end position="316"/>
    </location>
</feature>
<name>A0A080Z559_PHYNI</name>
<protein>
    <submittedName>
        <fullName evidence="2">Uncharacterized protein</fullName>
    </submittedName>
</protein>
<dbReference type="Proteomes" id="UP000028582">
    <property type="component" value="Unassembled WGS sequence"/>
</dbReference>
<proteinExistence type="predicted"/>
<evidence type="ECO:0000256" key="1">
    <source>
        <dbReference type="SAM" id="MobiDB-lite"/>
    </source>
</evidence>
<reference evidence="2 3" key="1">
    <citation type="submission" date="2013-11" db="EMBL/GenBank/DDBJ databases">
        <title>The Genome Sequence of Phytophthora parasitica P1976.</title>
        <authorList>
            <consortium name="The Broad Institute Genomics Platform"/>
            <person name="Russ C."/>
            <person name="Tyler B."/>
            <person name="Panabieres F."/>
            <person name="Shan W."/>
            <person name="Tripathy S."/>
            <person name="Grunwald N."/>
            <person name="Machado M."/>
            <person name="Johnson C.S."/>
            <person name="Walker B."/>
            <person name="Young S."/>
            <person name="Zeng Q."/>
            <person name="Gargeya S."/>
            <person name="Fitzgerald M."/>
            <person name="Haas B."/>
            <person name="Abouelleil A."/>
            <person name="Allen A.W."/>
            <person name="Alvarado L."/>
            <person name="Arachchi H.M."/>
            <person name="Berlin A.M."/>
            <person name="Chapman S.B."/>
            <person name="Gainer-Dewar J."/>
            <person name="Goldberg J."/>
            <person name="Griggs A."/>
            <person name="Gujja S."/>
            <person name="Hansen M."/>
            <person name="Howarth C."/>
            <person name="Imamovic A."/>
            <person name="Ireland A."/>
            <person name="Larimer J."/>
            <person name="McCowan C."/>
            <person name="Murphy C."/>
            <person name="Pearson M."/>
            <person name="Poon T.W."/>
            <person name="Priest M."/>
            <person name="Roberts A."/>
            <person name="Saif S."/>
            <person name="Shea T."/>
            <person name="Sisk P."/>
            <person name="Sykes S."/>
            <person name="Wortman J."/>
            <person name="Nusbaum C."/>
            <person name="Birren B."/>
        </authorList>
    </citation>
    <scope>NUCLEOTIDE SEQUENCE [LARGE SCALE GENOMIC DNA]</scope>
    <source>
        <strain evidence="2 3">P1976</strain>
    </source>
</reference>
<feature type="compositionally biased region" description="Polar residues" evidence="1">
    <location>
        <begin position="27"/>
        <end position="42"/>
    </location>
</feature>
<dbReference type="OrthoDB" id="79485at2759"/>
<gene>
    <name evidence="2" type="ORF">F444_20288</name>
</gene>
<organism evidence="2 3">
    <name type="scientific">Phytophthora nicotianae P1976</name>
    <dbReference type="NCBI Taxonomy" id="1317066"/>
    <lineage>
        <taxon>Eukaryota</taxon>
        <taxon>Sar</taxon>
        <taxon>Stramenopiles</taxon>
        <taxon>Oomycota</taxon>
        <taxon>Peronosporomycetes</taxon>
        <taxon>Peronosporales</taxon>
        <taxon>Peronosporaceae</taxon>
        <taxon>Phytophthora</taxon>
    </lineage>
</organism>
<feature type="compositionally biased region" description="Polar residues" evidence="1">
    <location>
        <begin position="640"/>
        <end position="649"/>
    </location>
</feature>